<dbReference type="eggNOG" id="COG1961">
    <property type="taxonomic scope" value="Bacteria"/>
</dbReference>
<dbReference type="Gene3D" id="3.90.1750.20">
    <property type="entry name" value="Putative Large Serine Recombinase, Chain B, Domain 2"/>
    <property type="match status" value="1"/>
</dbReference>
<dbReference type="HOGENOM" id="CLU_010686_0_5_9"/>
<gene>
    <name evidence="3" type="ordered locus">Closa_2757</name>
</gene>
<feature type="domain" description="Resolvase/invertase-type recombinase catalytic" evidence="1">
    <location>
        <begin position="27"/>
        <end position="175"/>
    </location>
</feature>
<dbReference type="PaxDb" id="610130-Closa_2757"/>
<dbReference type="SMART" id="SM00857">
    <property type="entry name" value="Resolvase"/>
    <property type="match status" value="1"/>
</dbReference>
<sequence>MQQKDITIIPPDPKYDSHIRIEHKTLNVAAYCRVSTRFEQQENSYDAQIAYYTRKIGMNKSWNCAGIYADEGKAATGTKFRDSFNDMIEDCYAGKIDLILTKSISRFARNTVDCLRIIRELKERQIRILFEKENIDTMDNTGELLITILSSQAQEESRNLSENTRWGIIRKFEQGIVQVNHKKFMGYTKNEDEKLIIIPEEAAVVKRIFDLYLQGLGTYKIARVLESEGIRTTTGKEKWHHETIYKMLQCEKYMGDAILQKTYTIDFLTKKKVMNNGYVKKYYVRNSHEAIITKEQFYLVQEEMKRRSCASERSTRKRYSSAYPLSGLIICGKCSGTYNRVSWQNKSGKSFVWRCRERLKAGTVQCKQSATIRESEMMKLLSKLFNTIIKTDPADSTVYLIKTKAVLIVNLGDKGEFNDDDLTKQLLNKVIERIVVKDEKTVIVHFKTGLIMEKTLS</sequence>
<dbReference type="InterPro" id="IPR038109">
    <property type="entry name" value="DNA_bind_recomb_sf"/>
</dbReference>
<dbReference type="InterPro" id="IPR006119">
    <property type="entry name" value="Resolv_N"/>
</dbReference>
<dbReference type="GO" id="GO:0000150">
    <property type="term" value="F:DNA strand exchange activity"/>
    <property type="evidence" value="ECO:0007669"/>
    <property type="project" value="InterPro"/>
</dbReference>
<reference evidence="3" key="1">
    <citation type="submission" date="2010-07" db="EMBL/GenBank/DDBJ databases">
        <title>Complete sequence of Clostridium saccharolyticum WM1.</title>
        <authorList>
            <consortium name="US DOE Joint Genome Institute"/>
            <person name="Lucas S."/>
            <person name="Copeland A."/>
            <person name="Lapidus A."/>
            <person name="Cheng J.-F."/>
            <person name="Bruce D."/>
            <person name="Goodwin L."/>
            <person name="Pitluck S."/>
            <person name="Chertkov O."/>
            <person name="Detter J.C."/>
            <person name="Han C."/>
            <person name="Tapia R."/>
            <person name="Land M."/>
            <person name="Hauser L."/>
            <person name="Chang Y.-J."/>
            <person name="Jeffries C."/>
            <person name="Kyrpides N."/>
            <person name="Ivanova N."/>
            <person name="Mikhailova N."/>
            <person name="Mouttaki H."/>
            <person name="Lin L."/>
            <person name="Zhou J."/>
            <person name="Hemme C.L."/>
            <person name="Woyke T."/>
        </authorList>
    </citation>
    <scope>NUCLEOTIDE SEQUENCE [LARGE SCALE GENOMIC DNA]</scope>
    <source>
        <strain evidence="3">WM1</strain>
    </source>
</reference>
<dbReference type="Pfam" id="PF13408">
    <property type="entry name" value="Zn_ribbon_recom"/>
    <property type="match status" value="1"/>
</dbReference>
<dbReference type="PROSITE" id="PS51737">
    <property type="entry name" value="RECOMBINASE_DNA_BIND"/>
    <property type="match status" value="1"/>
</dbReference>
<dbReference type="PROSITE" id="PS51736">
    <property type="entry name" value="RECOMBINASES_3"/>
    <property type="match status" value="1"/>
</dbReference>
<dbReference type="EMBL" id="CP002109">
    <property type="protein sequence ID" value="ADL05299.1"/>
    <property type="molecule type" value="Genomic_DNA"/>
</dbReference>
<dbReference type="Proteomes" id="UP000001662">
    <property type="component" value="Chromosome"/>
</dbReference>
<dbReference type="PANTHER" id="PTHR30461:SF23">
    <property type="entry name" value="DNA RECOMBINASE-RELATED"/>
    <property type="match status" value="1"/>
</dbReference>
<dbReference type="InterPro" id="IPR011109">
    <property type="entry name" value="DNA_bind_recombinase_dom"/>
</dbReference>
<dbReference type="InterPro" id="IPR036162">
    <property type="entry name" value="Resolvase-like_N_sf"/>
</dbReference>
<evidence type="ECO:0000259" key="2">
    <source>
        <dbReference type="PROSITE" id="PS51737"/>
    </source>
</evidence>
<feature type="domain" description="Recombinase" evidence="2">
    <location>
        <begin position="184"/>
        <end position="310"/>
    </location>
</feature>
<organism evidence="3 4">
    <name type="scientific">Lacrimispora saccharolytica (strain ATCC 35040 / DSM 2544 / NRCC 2533 / WM1)</name>
    <name type="common">Clostridium saccharolyticum</name>
    <dbReference type="NCBI Taxonomy" id="610130"/>
    <lineage>
        <taxon>Bacteria</taxon>
        <taxon>Bacillati</taxon>
        <taxon>Bacillota</taxon>
        <taxon>Clostridia</taxon>
        <taxon>Lachnospirales</taxon>
        <taxon>Lachnospiraceae</taxon>
        <taxon>Lacrimispora</taxon>
    </lineage>
</organism>
<keyword evidence="4" id="KW-1185">Reference proteome</keyword>
<proteinExistence type="predicted"/>
<dbReference type="PANTHER" id="PTHR30461">
    <property type="entry name" value="DNA-INVERTASE FROM LAMBDOID PROPHAGE"/>
    <property type="match status" value="1"/>
</dbReference>
<dbReference type="CDD" id="cd00338">
    <property type="entry name" value="Ser_Recombinase"/>
    <property type="match status" value="1"/>
</dbReference>
<dbReference type="Pfam" id="PF07508">
    <property type="entry name" value="Recombinase"/>
    <property type="match status" value="1"/>
</dbReference>
<dbReference type="KEGG" id="csh:Closa_2757"/>
<dbReference type="Gene3D" id="3.40.50.1390">
    <property type="entry name" value="Resolvase, N-terminal catalytic domain"/>
    <property type="match status" value="1"/>
</dbReference>
<evidence type="ECO:0000313" key="4">
    <source>
        <dbReference type="Proteomes" id="UP000001662"/>
    </source>
</evidence>
<evidence type="ECO:0000259" key="1">
    <source>
        <dbReference type="PROSITE" id="PS51736"/>
    </source>
</evidence>
<dbReference type="STRING" id="610130.Closa_2757"/>
<dbReference type="InterPro" id="IPR025827">
    <property type="entry name" value="Zn_ribbon_recom_dom"/>
</dbReference>
<dbReference type="InterPro" id="IPR050639">
    <property type="entry name" value="SSR_resolvase"/>
</dbReference>
<dbReference type="SUPFAM" id="SSF53041">
    <property type="entry name" value="Resolvase-like"/>
    <property type="match status" value="1"/>
</dbReference>
<name>D9R5W6_LACSW</name>
<dbReference type="Pfam" id="PF00239">
    <property type="entry name" value="Resolvase"/>
    <property type="match status" value="1"/>
</dbReference>
<protein>
    <submittedName>
        <fullName evidence="3">Resolvase domain protein</fullName>
    </submittedName>
</protein>
<evidence type="ECO:0000313" key="3">
    <source>
        <dbReference type="EMBL" id="ADL05299.1"/>
    </source>
</evidence>
<dbReference type="AlphaFoldDB" id="D9R5W6"/>
<dbReference type="GO" id="GO:0003677">
    <property type="term" value="F:DNA binding"/>
    <property type="evidence" value="ECO:0007669"/>
    <property type="project" value="InterPro"/>
</dbReference>
<accession>D9R5W6</accession>